<feature type="non-terminal residue" evidence="2">
    <location>
        <position position="1"/>
    </location>
</feature>
<proteinExistence type="predicted"/>
<dbReference type="Proteomes" id="UP001177670">
    <property type="component" value="Unassembled WGS sequence"/>
</dbReference>
<feature type="compositionally biased region" description="Basic and acidic residues" evidence="1">
    <location>
        <begin position="9"/>
        <end position="28"/>
    </location>
</feature>
<evidence type="ECO:0000313" key="3">
    <source>
        <dbReference type="Proteomes" id="UP001177670"/>
    </source>
</evidence>
<accession>A0AA40GFQ0</accession>
<gene>
    <name evidence="2" type="ORF">K0M31_001539</name>
</gene>
<protein>
    <submittedName>
        <fullName evidence="2">Uncharacterized protein</fullName>
    </submittedName>
</protein>
<dbReference type="EMBL" id="JAHYIQ010000001">
    <property type="protein sequence ID" value="KAK1137011.1"/>
    <property type="molecule type" value="Genomic_DNA"/>
</dbReference>
<sequence length="83" mass="9289">YKSKSCTATEKDGKRKKGNEMDGNRREQQNLQRGLASTRGFVDRCHGTRTVEQYGEERVGEDEMIVRSAPAINASAYGTHGIR</sequence>
<organism evidence="2 3">
    <name type="scientific">Melipona bicolor</name>
    <dbReference type="NCBI Taxonomy" id="60889"/>
    <lineage>
        <taxon>Eukaryota</taxon>
        <taxon>Metazoa</taxon>
        <taxon>Ecdysozoa</taxon>
        <taxon>Arthropoda</taxon>
        <taxon>Hexapoda</taxon>
        <taxon>Insecta</taxon>
        <taxon>Pterygota</taxon>
        <taxon>Neoptera</taxon>
        <taxon>Endopterygota</taxon>
        <taxon>Hymenoptera</taxon>
        <taxon>Apocrita</taxon>
        <taxon>Aculeata</taxon>
        <taxon>Apoidea</taxon>
        <taxon>Anthophila</taxon>
        <taxon>Apidae</taxon>
        <taxon>Melipona</taxon>
    </lineage>
</organism>
<reference evidence="2" key="1">
    <citation type="submission" date="2021-10" db="EMBL/GenBank/DDBJ databases">
        <title>Melipona bicolor Genome sequencing and assembly.</title>
        <authorList>
            <person name="Araujo N.S."/>
            <person name="Arias M.C."/>
        </authorList>
    </citation>
    <scope>NUCLEOTIDE SEQUENCE</scope>
    <source>
        <strain evidence="2">USP_2M_L1-L4_2017</strain>
        <tissue evidence="2">Whole body</tissue>
    </source>
</reference>
<name>A0AA40GFQ0_9HYME</name>
<comment type="caution">
    <text evidence="2">The sequence shown here is derived from an EMBL/GenBank/DDBJ whole genome shotgun (WGS) entry which is preliminary data.</text>
</comment>
<evidence type="ECO:0000256" key="1">
    <source>
        <dbReference type="SAM" id="MobiDB-lite"/>
    </source>
</evidence>
<keyword evidence="3" id="KW-1185">Reference proteome</keyword>
<feature type="region of interest" description="Disordered" evidence="1">
    <location>
        <begin position="1"/>
        <end position="36"/>
    </location>
</feature>
<evidence type="ECO:0000313" key="2">
    <source>
        <dbReference type="EMBL" id="KAK1137011.1"/>
    </source>
</evidence>
<dbReference type="AlphaFoldDB" id="A0AA40GFQ0"/>